<dbReference type="EMBL" id="PVTD01000002">
    <property type="protein sequence ID" value="PRY25483.1"/>
    <property type="molecule type" value="Genomic_DNA"/>
</dbReference>
<comment type="caution">
    <text evidence="3">The sequence shown here is derived from an EMBL/GenBank/DDBJ whole genome shotgun (WGS) entry which is preliminary data.</text>
</comment>
<dbReference type="InterPro" id="IPR021457">
    <property type="entry name" value="DUF3108"/>
</dbReference>
<dbReference type="AlphaFoldDB" id="A0A2T0RWQ4"/>
<reference evidence="3 4" key="1">
    <citation type="submission" date="2018-03" db="EMBL/GenBank/DDBJ databases">
        <title>Genomic Encyclopedia of Archaeal and Bacterial Type Strains, Phase II (KMG-II): from individual species to whole genera.</title>
        <authorList>
            <person name="Goeker M."/>
        </authorList>
    </citation>
    <scope>NUCLEOTIDE SEQUENCE [LARGE SCALE GENOMIC DNA]</scope>
    <source>
        <strain evidence="3 4">DSM 29328</strain>
    </source>
</reference>
<feature type="signal peptide" evidence="2">
    <location>
        <begin position="1"/>
        <end position="19"/>
    </location>
</feature>
<proteinExistence type="predicted"/>
<evidence type="ECO:0000256" key="1">
    <source>
        <dbReference type="SAM" id="MobiDB-lite"/>
    </source>
</evidence>
<evidence type="ECO:0000313" key="3">
    <source>
        <dbReference type="EMBL" id="PRY25483.1"/>
    </source>
</evidence>
<protein>
    <submittedName>
        <fullName evidence="3">Uncharacterized protein DUF3108</fullName>
    </submittedName>
</protein>
<gene>
    <name evidence="3" type="ORF">CLV78_102663</name>
</gene>
<keyword evidence="2" id="KW-0732">Signal</keyword>
<evidence type="ECO:0000313" key="4">
    <source>
        <dbReference type="Proteomes" id="UP000239480"/>
    </source>
</evidence>
<evidence type="ECO:0000256" key="2">
    <source>
        <dbReference type="SAM" id="SignalP"/>
    </source>
</evidence>
<sequence length="234" mass="25541">MRRLFPILFAFLLPLPTFAEEGTFSVSIAGIGAGTIAFRGNESGGRYKVNGQVASTGLARSLYPARVKAAANGSVSGNRYRPSAYAEEVAKRSKTTTAKYRYRGGVPSITKTPPDTRRKSYHADPAGQGGTVDPLTTAYAILRDRPAELACALDISPYDGRERTRIRMNGGKRQGERLVCPGTYSRIAGFSDEDMAEKVHWPFSVTYRVLDGGVHRVEEVRVPTTIGAVVLRRR</sequence>
<dbReference type="RefSeq" id="WP_158263490.1">
    <property type="nucleotide sequence ID" value="NZ_PVTD01000002.1"/>
</dbReference>
<name>A0A2T0RWQ4_9RHOB</name>
<accession>A0A2T0RWQ4</accession>
<feature type="chain" id="PRO_5015690289" evidence="2">
    <location>
        <begin position="20"/>
        <end position="234"/>
    </location>
</feature>
<organism evidence="3 4">
    <name type="scientific">Aliiruegeria haliotis</name>
    <dbReference type="NCBI Taxonomy" id="1280846"/>
    <lineage>
        <taxon>Bacteria</taxon>
        <taxon>Pseudomonadati</taxon>
        <taxon>Pseudomonadota</taxon>
        <taxon>Alphaproteobacteria</taxon>
        <taxon>Rhodobacterales</taxon>
        <taxon>Roseobacteraceae</taxon>
        <taxon>Aliiruegeria</taxon>
    </lineage>
</organism>
<keyword evidence="4" id="KW-1185">Reference proteome</keyword>
<dbReference type="Proteomes" id="UP000239480">
    <property type="component" value="Unassembled WGS sequence"/>
</dbReference>
<dbReference type="Pfam" id="PF11306">
    <property type="entry name" value="DUF3108"/>
    <property type="match status" value="1"/>
</dbReference>
<dbReference type="OrthoDB" id="7844015at2"/>
<feature type="region of interest" description="Disordered" evidence="1">
    <location>
        <begin position="104"/>
        <end position="129"/>
    </location>
</feature>